<dbReference type="Pfam" id="PF01225">
    <property type="entry name" value="Mur_ligase"/>
    <property type="match status" value="1"/>
</dbReference>
<evidence type="ECO:0000256" key="12">
    <source>
        <dbReference type="ARBA" id="ARBA00023316"/>
    </source>
</evidence>
<evidence type="ECO:0000259" key="15">
    <source>
        <dbReference type="Pfam" id="PF01225"/>
    </source>
</evidence>
<dbReference type="Proteomes" id="UP000242881">
    <property type="component" value="Unassembled WGS sequence"/>
</dbReference>
<keyword evidence="6 14" id="KW-0132">Cell division</keyword>
<keyword evidence="10 14" id="KW-0573">Peptidoglycan synthesis</keyword>
<gene>
    <name evidence="14" type="primary">murC</name>
    <name evidence="18" type="ORF">C0187_06345</name>
</gene>
<evidence type="ECO:0000256" key="5">
    <source>
        <dbReference type="ARBA" id="ARBA00022598"/>
    </source>
</evidence>
<dbReference type="InterPro" id="IPR050061">
    <property type="entry name" value="MurCDEF_pg_biosynth"/>
</dbReference>
<dbReference type="Gene3D" id="3.40.50.720">
    <property type="entry name" value="NAD(P)-binding Rossmann-like Domain"/>
    <property type="match status" value="1"/>
</dbReference>
<feature type="domain" description="Mur ligase central" evidence="17">
    <location>
        <begin position="110"/>
        <end position="288"/>
    </location>
</feature>
<evidence type="ECO:0000256" key="13">
    <source>
        <dbReference type="ARBA" id="ARBA00047833"/>
    </source>
</evidence>
<evidence type="ECO:0000256" key="1">
    <source>
        <dbReference type="ARBA" id="ARBA00004496"/>
    </source>
</evidence>
<evidence type="ECO:0000256" key="11">
    <source>
        <dbReference type="ARBA" id="ARBA00023306"/>
    </source>
</evidence>
<evidence type="ECO:0000256" key="8">
    <source>
        <dbReference type="ARBA" id="ARBA00022840"/>
    </source>
</evidence>
<dbReference type="GO" id="GO:0009252">
    <property type="term" value="P:peptidoglycan biosynthetic process"/>
    <property type="evidence" value="ECO:0007669"/>
    <property type="project" value="UniProtKB-UniRule"/>
</dbReference>
<dbReference type="InterPro" id="IPR000713">
    <property type="entry name" value="Mur_ligase_N"/>
</dbReference>
<dbReference type="EMBL" id="PNIN01000063">
    <property type="protein sequence ID" value="PMP69759.1"/>
    <property type="molecule type" value="Genomic_DNA"/>
</dbReference>
<evidence type="ECO:0000256" key="9">
    <source>
        <dbReference type="ARBA" id="ARBA00022960"/>
    </source>
</evidence>
<dbReference type="GO" id="GO:0008763">
    <property type="term" value="F:UDP-N-acetylmuramate-L-alanine ligase activity"/>
    <property type="evidence" value="ECO:0007669"/>
    <property type="project" value="UniProtKB-UniRule"/>
</dbReference>
<keyword evidence="12 14" id="KW-0961">Cell wall biogenesis/degradation</keyword>
<evidence type="ECO:0000256" key="7">
    <source>
        <dbReference type="ARBA" id="ARBA00022741"/>
    </source>
</evidence>
<evidence type="ECO:0000313" key="18">
    <source>
        <dbReference type="EMBL" id="PMP69759.1"/>
    </source>
</evidence>
<comment type="catalytic activity">
    <reaction evidence="13 14">
        <text>UDP-N-acetyl-alpha-D-muramate + L-alanine + ATP = UDP-N-acetyl-alpha-D-muramoyl-L-alanine + ADP + phosphate + H(+)</text>
        <dbReference type="Rhea" id="RHEA:23372"/>
        <dbReference type="ChEBI" id="CHEBI:15378"/>
        <dbReference type="ChEBI" id="CHEBI:30616"/>
        <dbReference type="ChEBI" id="CHEBI:43474"/>
        <dbReference type="ChEBI" id="CHEBI:57972"/>
        <dbReference type="ChEBI" id="CHEBI:70757"/>
        <dbReference type="ChEBI" id="CHEBI:83898"/>
        <dbReference type="ChEBI" id="CHEBI:456216"/>
        <dbReference type="EC" id="6.3.2.8"/>
    </reaction>
</comment>
<proteinExistence type="inferred from homology"/>
<accession>A0A2J6WHE9</accession>
<dbReference type="GO" id="GO:0071555">
    <property type="term" value="P:cell wall organization"/>
    <property type="evidence" value="ECO:0007669"/>
    <property type="project" value="UniProtKB-KW"/>
</dbReference>
<dbReference type="PANTHER" id="PTHR43445">
    <property type="entry name" value="UDP-N-ACETYLMURAMATE--L-ALANINE LIGASE-RELATED"/>
    <property type="match status" value="1"/>
</dbReference>
<keyword evidence="9 14" id="KW-0133">Cell shape</keyword>
<keyword evidence="7 14" id="KW-0547">Nucleotide-binding</keyword>
<sequence>MFRKFKKIHFVGIGGIGMSGIAEILHNLEYKITGSDISENANVQRLKSLGIKIFLGHSEENVKDVDLVVYSSAVKQDNPELKYALENYIPVIQRGEMLAELMRMKYSVVVAGSHGKTTTSSMIAEIFNAGGLNPTVVIGGRLNRNENNAIVGKSDIMVAEADESDRSFLMLYPTVSVITNIDFEHMESYKDFDDVKQSFAEFANKVPFYGANIICLDDPNVADIIPLLKKKFVTYGFSARADIRGTDIKLEGFGSSFNVSVHGKPWGRIKLSVPGEHNVLNALGAIGAGLEFDIPYEDIKKGLEDFSGVQRRLTIRYDKDEIKVIDDYGHHPTEIIATLKAIRDAYDDYKLIVIFQPHRYSRTKLLMNEFSKAFFDADELFITDIYAASEKPIDGVTSDALVGEIRKRGFKSVYHINKPDDFLSFVDDKLERKTIFLTLGAGNITNLSREIADYLEKKYA</sequence>
<evidence type="ECO:0000256" key="10">
    <source>
        <dbReference type="ARBA" id="ARBA00022984"/>
    </source>
</evidence>
<keyword evidence="8 14" id="KW-0067">ATP-binding</keyword>
<dbReference type="NCBIfam" id="TIGR01082">
    <property type="entry name" value="murC"/>
    <property type="match status" value="1"/>
</dbReference>
<dbReference type="SUPFAM" id="SSF53244">
    <property type="entry name" value="MurD-like peptide ligases, peptide-binding domain"/>
    <property type="match status" value="1"/>
</dbReference>
<evidence type="ECO:0000256" key="4">
    <source>
        <dbReference type="ARBA" id="ARBA00022490"/>
    </source>
</evidence>
<evidence type="ECO:0000256" key="6">
    <source>
        <dbReference type="ARBA" id="ARBA00022618"/>
    </source>
</evidence>
<evidence type="ECO:0000259" key="17">
    <source>
        <dbReference type="Pfam" id="PF08245"/>
    </source>
</evidence>
<dbReference type="GO" id="GO:0008360">
    <property type="term" value="P:regulation of cell shape"/>
    <property type="evidence" value="ECO:0007669"/>
    <property type="project" value="UniProtKB-KW"/>
</dbReference>
<dbReference type="AlphaFoldDB" id="A0A2J6WHE9"/>
<dbReference type="Gene3D" id="3.90.190.20">
    <property type="entry name" value="Mur ligase, C-terminal domain"/>
    <property type="match status" value="1"/>
</dbReference>
<dbReference type="Pfam" id="PF08245">
    <property type="entry name" value="Mur_ligase_M"/>
    <property type="match status" value="1"/>
</dbReference>
<reference evidence="18 19" key="1">
    <citation type="submission" date="2018-01" db="EMBL/GenBank/DDBJ databases">
        <title>Metagenomic assembled genomes from two thermal pools in the Uzon Caldera, Kamchatka, Russia.</title>
        <authorList>
            <person name="Wilkins L."/>
            <person name="Ettinger C."/>
        </authorList>
    </citation>
    <scope>NUCLEOTIDE SEQUENCE [LARGE SCALE GENOMIC DNA]</scope>
    <source>
        <strain evidence="18">ZAV-05</strain>
    </source>
</reference>
<dbReference type="SUPFAM" id="SSF53623">
    <property type="entry name" value="MurD-like peptide ligases, catalytic domain"/>
    <property type="match status" value="1"/>
</dbReference>
<dbReference type="InterPro" id="IPR005758">
    <property type="entry name" value="UDP-N-AcMur_Ala_ligase_MurC"/>
</dbReference>
<comment type="pathway">
    <text evidence="2 14">Cell wall biogenesis; peptidoglycan biosynthesis.</text>
</comment>
<evidence type="ECO:0000256" key="3">
    <source>
        <dbReference type="ARBA" id="ARBA00012211"/>
    </source>
</evidence>
<dbReference type="UniPathway" id="UPA00219"/>
<dbReference type="HAMAP" id="MF_00046">
    <property type="entry name" value="MurC"/>
    <property type="match status" value="1"/>
</dbReference>
<dbReference type="InterPro" id="IPR013221">
    <property type="entry name" value="Mur_ligase_cen"/>
</dbReference>
<feature type="binding site" evidence="14">
    <location>
        <begin position="112"/>
        <end position="118"/>
    </location>
    <ligand>
        <name>ATP</name>
        <dbReference type="ChEBI" id="CHEBI:30616"/>
    </ligand>
</feature>
<comment type="similarity">
    <text evidence="14">Belongs to the MurCDEF family.</text>
</comment>
<evidence type="ECO:0000313" key="19">
    <source>
        <dbReference type="Proteomes" id="UP000242881"/>
    </source>
</evidence>
<evidence type="ECO:0000256" key="2">
    <source>
        <dbReference type="ARBA" id="ARBA00004752"/>
    </source>
</evidence>
<dbReference type="InterPro" id="IPR004101">
    <property type="entry name" value="Mur_ligase_C"/>
</dbReference>
<dbReference type="InterPro" id="IPR036565">
    <property type="entry name" value="Mur-like_cat_sf"/>
</dbReference>
<comment type="caution">
    <text evidence="18">The sequence shown here is derived from an EMBL/GenBank/DDBJ whole genome shotgun (WGS) entry which is preliminary data.</text>
</comment>
<keyword evidence="11 14" id="KW-0131">Cell cycle</keyword>
<feature type="domain" description="Mur ligase N-terminal catalytic" evidence="15">
    <location>
        <begin position="7"/>
        <end position="106"/>
    </location>
</feature>
<dbReference type="PANTHER" id="PTHR43445:SF3">
    <property type="entry name" value="UDP-N-ACETYLMURAMATE--L-ALANINE LIGASE"/>
    <property type="match status" value="1"/>
</dbReference>
<keyword evidence="4 14" id="KW-0963">Cytoplasm</keyword>
<dbReference type="GO" id="GO:0005737">
    <property type="term" value="C:cytoplasm"/>
    <property type="evidence" value="ECO:0007669"/>
    <property type="project" value="UniProtKB-SubCell"/>
</dbReference>
<dbReference type="SUPFAM" id="SSF51984">
    <property type="entry name" value="MurCD N-terminal domain"/>
    <property type="match status" value="1"/>
</dbReference>
<dbReference type="Gene3D" id="3.40.1190.10">
    <property type="entry name" value="Mur-like, catalytic domain"/>
    <property type="match status" value="1"/>
</dbReference>
<comment type="subcellular location">
    <subcellularLocation>
        <location evidence="1 14">Cytoplasm</location>
    </subcellularLocation>
</comment>
<dbReference type="GO" id="GO:0005524">
    <property type="term" value="F:ATP binding"/>
    <property type="evidence" value="ECO:0007669"/>
    <property type="project" value="UniProtKB-UniRule"/>
</dbReference>
<evidence type="ECO:0000259" key="16">
    <source>
        <dbReference type="Pfam" id="PF02875"/>
    </source>
</evidence>
<protein>
    <recommendedName>
        <fullName evidence="3 14">UDP-N-acetylmuramate--L-alanine ligase</fullName>
        <ecNumber evidence="3 14">6.3.2.8</ecNumber>
    </recommendedName>
    <alternativeName>
        <fullName evidence="14">UDP-N-acetylmuramoyl-L-alanine synthetase</fullName>
    </alternativeName>
</protein>
<dbReference type="EC" id="6.3.2.8" evidence="3 14"/>
<feature type="domain" description="Mur ligase C-terminal" evidence="16">
    <location>
        <begin position="311"/>
        <end position="442"/>
    </location>
</feature>
<name>A0A2J6WHE9_9BACT</name>
<dbReference type="GO" id="GO:0051301">
    <property type="term" value="P:cell division"/>
    <property type="evidence" value="ECO:0007669"/>
    <property type="project" value="UniProtKB-KW"/>
</dbReference>
<dbReference type="InterPro" id="IPR036615">
    <property type="entry name" value="Mur_ligase_C_dom_sf"/>
</dbReference>
<organism evidence="18 19">
    <name type="scientific">Calditerrivibrio nitroreducens</name>
    <dbReference type="NCBI Taxonomy" id="477976"/>
    <lineage>
        <taxon>Bacteria</taxon>
        <taxon>Pseudomonadati</taxon>
        <taxon>Deferribacterota</taxon>
        <taxon>Deferribacteres</taxon>
        <taxon>Deferribacterales</taxon>
        <taxon>Calditerrivibrionaceae</taxon>
    </lineage>
</organism>
<evidence type="ECO:0000256" key="14">
    <source>
        <dbReference type="HAMAP-Rule" id="MF_00046"/>
    </source>
</evidence>
<comment type="function">
    <text evidence="14">Cell wall formation.</text>
</comment>
<keyword evidence="5 14" id="KW-0436">Ligase</keyword>
<dbReference type="Pfam" id="PF02875">
    <property type="entry name" value="Mur_ligase_C"/>
    <property type="match status" value="1"/>
</dbReference>